<dbReference type="STRING" id="1630135.DAD186_17620"/>
<evidence type="ECO:0000313" key="2">
    <source>
        <dbReference type="Proteomes" id="UP000092596"/>
    </source>
</evidence>
<dbReference type="Proteomes" id="UP000092596">
    <property type="component" value="Chromosome"/>
</dbReference>
<dbReference type="Pfam" id="PF01063">
    <property type="entry name" value="Aminotran_4"/>
    <property type="match status" value="1"/>
</dbReference>
<dbReference type="EMBL" id="CP012117">
    <property type="protein sequence ID" value="ANP28312.1"/>
    <property type="molecule type" value="Genomic_DNA"/>
</dbReference>
<organism evidence="1 2">
    <name type="scientific">Dermabacter vaginalis</name>
    <dbReference type="NCBI Taxonomy" id="1630135"/>
    <lineage>
        <taxon>Bacteria</taxon>
        <taxon>Bacillati</taxon>
        <taxon>Actinomycetota</taxon>
        <taxon>Actinomycetes</taxon>
        <taxon>Micrococcales</taxon>
        <taxon>Dermabacteraceae</taxon>
        <taxon>Dermabacter</taxon>
    </lineage>
</organism>
<name>A0A1B0ZKC2_9MICO</name>
<dbReference type="GO" id="GO:0003824">
    <property type="term" value="F:catalytic activity"/>
    <property type="evidence" value="ECO:0007669"/>
    <property type="project" value="InterPro"/>
</dbReference>
<accession>A0A1B0ZKC2</accession>
<reference evidence="1 2" key="1">
    <citation type="submission" date="2015-06" db="EMBL/GenBank/DDBJ databases">
        <title>Investigation of pathophysiology for high-risk pregnancy and development of treatment modality based on it.</title>
        <authorList>
            <person name="Kim B.-C."/>
            <person name="Lim S."/>
        </authorList>
    </citation>
    <scope>NUCLEOTIDE SEQUENCE [LARGE SCALE GENOMIC DNA]</scope>
    <source>
        <strain evidence="1 2">AD1-86</strain>
    </source>
</reference>
<dbReference type="Gene3D" id="3.20.10.10">
    <property type="entry name" value="D-amino Acid Aminotransferase, subunit A, domain 2"/>
    <property type="match status" value="1"/>
</dbReference>
<dbReference type="InterPro" id="IPR001544">
    <property type="entry name" value="Aminotrans_IV"/>
</dbReference>
<evidence type="ECO:0008006" key="3">
    <source>
        <dbReference type="Google" id="ProtNLM"/>
    </source>
</evidence>
<protein>
    <recommendedName>
        <fullName evidence="3">Aminotransferase class IV</fullName>
    </recommendedName>
</protein>
<proteinExistence type="predicted"/>
<sequence>MPLVDSFLVRDGRAVAPSAHRERMRESAHELWGAEIAGPSIDDAVAALYEQAAHTLGGAPGLFFPKLTLEQRGGELRSDVNARPIAESRLETTAHLIAYPGRDERTRPRLKGPDFAWQERVRAWALERGASDALLRARSAGVSSAGKSDGTSHPLAPQLHYSETAYGSVALWSNGVLVTSSETDRLSSITERLIVEIARERGHETLAAPLTKKRLLEADAVWLLSSLHGVREATVGLTDLPAPHIADTYAPPRGTFAPAARDFQDALWERAEPLRELCA</sequence>
<evidence type="ECO:0000313" key="1">
    <source>
        <dbReference type="EMBL" id="ANP28312.1"/>
    </source>
</evidence>
<dbReference type="KEGG" id="dva:DAD186_17620"/>
<dbReference type="SUPFAM" id="SSF56752">
    <property type="entry name" value="D-aminoacid aminotransferase-like PLP-dependent enzymes"/>
    <property type="match status" value="1"/>
</dbReference>
<dbReference type="InterPro" id="IPR043132">
    <property type="entry name" value="BCAT-like_C"/>
</dbReference>
<gene>
    <name evidence="1" type="ORF">DAD186_17620</name>
</gene>
<dbReference type="PATRIC" id="fig|1630135.4.peg.1760"/>
<dbReference type="InterPro" id="IPR036038">
    <property type="entry name" value="Aminotransferase-like"/>
</dbReference>
<dbReference type="RefSeq" id="WP_065248318.1">
    <property type="nucleotide sequence ID" value="NZ_CP012117.1"/>
</dbReference>
<dbReference type="AlphaFoldDB" id="A0A1B0ZKC2"/>